<keyword evidence="2" id="KW-0472">Membrane</keyword>
<protein>
    <recommendedName>
        <fullName evidence="3">DUF4352 domain-containing protein</fullName>
    </recommendedName>
</protein>
<keyword evidence="1" id="KW-0732">Signal</keyword>
<dbReference type="EnsemblBacteria" id="ABX12685">
    <property type="protein sequence ID" value="ABX12685"/>
    <property type="gene ID" value="Nmar_0789"/>
</dbReference>
<evidence type="ECO:0000256" key="2">
    <source>
        <dbReference type="SAM" id="Phobius"/>
    </source>
</evidence>
<evidence type="ECO:0000256" key="1">
    <source>
        <dbReference type="ARBA" id="ARBA00022729"/>
    </source>
</evidence>
<dbReference type="InterPro" id="IPR029050">
    <property type="entry name" value="Immunoprotect_excell_Ig-like"/>
</dbReference>
<evidence type="ECO:0000259" key="3">
    <source>
        <dbReference type="Pfam" id="PF11611"/>
    </source>
</evidence>
<dbReference type="RefSeq" id="WP_012215172.1">
    <property type="nucleotide sequence ID" value="NC_010085.1"/>
</dbReference>
<keyword evidence="5" id="KW-1185">Reference proteome</keyword>
<dbReference type="InParanoid" id="A9A5H4"/>
<dbReference type="OrthoDB" id="4917at2157"/>
<dbReference type="Proteomes" id="UP000000792">
    <property type="component" value="Chromosome"/>
</dbReference>
<dbReference type="HOGENOM" id="CLU_1639889_0_0_2"/>
<gene>
    <name evidence="4" type="ordered locus">Nmar_0789</name>
</gene>
<reference evidence="4 5" key="1">
    <citation type="journal article" date="2010" name="Proc. Natl. Acad. Sci. U.S.A.">
        <title>Nitrosopumilus maritimus genome reveals unique mechanisms for nitrification and autotrophy in globally distributed marine crenarchaea.</title>
        <authorList>
            <person name="Walker C.B."/>
            <person name="de la Torre J.R."/>
            <person name="Klotz M.G."/>
            <person name="Urakawa H."/>
            <person name="Pinel N."/>
            <person name="Arp D.J."/>
            <person name="Brochier-Armanet C."/>
            <person name="Chain P.S."/>
            <person name="Chan P.P."/>
            <person name="Gollabgir A."/>
            <person name="Hemp J."/>
            <person name="Hugler M."/>
            <person name="Karr E.A."/>
            <person name="Konneke M."/>
            <person name="Shin M."/>
            <person name="Lawton T.J."/>
            <person name="Lowe T."/>
            <person name="Martens-Habbena W."/>
            <person name="Sayavedra-Soto L.A."/>
            <person name="Lang D."/>
            <person name="Sievert S.M."/>
            <person name="Rosenzweig A.C."/>
            <person name="Manning G."/>
            <person name="Stahl D.A."/>
        </authorList>
    </citation>
    <scope>NUCLEOTIDE SEQUENCE [LARGE SCALE GENOMIC DNA]</scope>
    <source>
        <strain evidence="4 5">SCM1</strain>
    </source>
</reference>
<organism evidence="4 5">
    <name type="scientific">Nitrosopumilus maritimus (strain SCM1)</name>
    <dbReference type="NCBI Taxonomy" id="436308"/>
    <lineage>
        <taxon>Archaea</taxon>
        <taxon>Nitrososphaerota</taxon>
        <taxon>Nitrososphaeria</taxon>
        <taxon>Nitrosopumilales</taxon>
        <taxon>Nitrosopumilaceae</taxon>
        <taxon>Nitrosopumilus</taxon>
    </lineage>
</organism>
<name>A9A5H4_NITMS</name>
<dbReference type="AlphaFoldDB" id="A9A5H4"/>
<dbReference type="STRING" id="436308.Nmar_0789"/>
<evidence type="ECO:0000313" key="4">
    <source>
        <dbReference type="EMBL" id="ABX12685.1"/>
    </source>
</evidence>
<evidence type="ECO:0000313" key="5">
    <source>
        <dbReference type="Proteomes" id="UP000000792"/>
    </source>
</evidence>
<dbReference type="EMBL" id="CP000866">
    <property type="protein sequence ID" value="ABX12685.1"/>
    <property type="molecule type" value="Genomic_DNA"/>
</dbReference>
<proteinExistence type="predicted"/>
<feature type="transmembrane region" description="Helical" evidence="2">
    <location>
        <begin position="6"/>
        <end position="24"/>
    </location>
</feature>
<dbReference type="Gene3D" id="2.60.40.1240">
    <property type="match status" value="1"/>
</dbReference>
<accession>A9A5H4</accession>
<feature type="domain" description="DUF4352" evidence="3">
    <location>
        <begin position="37"/>
        <end position="145"/>
    </location>
</feature>
<dbReference type="KEGG" id="nmr:Nmar_0789"/>
<dbReference type="GeneID" id="5773744"/>
<sequence>MAGIGVVIVIGGILVSMGAAMFMYTQYQTNFIETYAGETVTVGPVEYVITFEGTHEGDKETQPENTFVMIGIAAKYIGDEERTLLSGGQFYIVDEKEQKHEAVYGEFSSKDLLLEWLEPNKPVEKTTQFDIPFDEEKMYKIIIRPQKEQSTVDTALICITNC</sequence>
<dbReference type="Pfam" id="PF11611">
    <property type="entry name" value="DUF4352"/>
    <property type="match status" value="1"/>
</dbReference>
<keyword evidence="2" id="KW-0812">Transmembrane</keyword>
<keyword evidence="2" id="KW-1133">Transmembrane helix</keyword>
<dbReference type="InterPro" id="IPR029051">
    <property type="entry name" value="DUF4352"/>
</dbReference>
<dbReference type="eggNOG" id="arCOG10550">
    <property type="taxonomic scope" value="Archaea"/>
</dbReference>